<organism evidence="1 2">
    <name type="scientific">Methylophilus aquaticus</name>
    <dbReference type="NCBI Taxonomy" id="1971610"/>
    <lineage>
        <taxon>Bacteria</taxon>
        <taxon>Pseudomonadati</taxon>
        <taxon>Pseudomonadota</taxon>
        <taxon>Betaproteobacteria</taxon>
        <taxon>Nitrosomonadales</taxon>
        <taxon>Methylophilaceae</taxon>
        <taxon>Methylophilus</taxon>
    </lineage>
</organism>
<evidence type="ECO:0000313" key="1">
    <source>
        <dbReference type="EMBL" id="MDP8567785.1"/>
    </source>
</evidence>
<keyword evidence="2" id="KW-1185">Reference proteome</keyword>
<dbReference type="Proteomes" id="UP001225906">
    <property type="component" value="Unassembled WGS sequence"/>
</dbReference>
<sequence length="412" mass="46645">MNILVLSPDIPYPANKGQRADVWRKLEALRMQDHVQVALVYFYDAANHQQHTDFKHLCLLKGIQSHGLAIKRSPLIDVMRMIKSFYLRVPYHALVRTPGRRALNDLCRFVESINTDVTLVEGLWIYETLRVLIENKVLPQDFYYRSHNIEYKYMYSQLSISHARFASIKRLLHTSLIEKYELHVLRAAKRVFDISCDDAAFWRLKGVRHIEVLTAIPESALLDADTLERLRNAPKIYDLLFLGNLRTPNNVQGVLFLINQVLPLVIDQYPNVRLVIAGSSPVQSLVELCERHSHVQLMSNVPDAFALMCQATLLLNPVATGSGVMVKMLDLLMTNQVVITTRQGTHGLPEDIRHTVVVADSAESFAGAIVNSLAHGGAVDLACRTLARQHFGIDKVKQLSRIIAEDLKSRCN</sequence>
<gene>
    <name evidence="1" type="ORF">Q9291_07975</name>
</gene>
<dbReference type="Gene3D" id="3.40.50.2000">
    <property type="entry name" value="Glycogen Phosphorylase B"/>
    <property type="match status" value="1"/>
</dbReference>
<dbReference type="EMBL" id="JAVCAP010000014">
    <property type="protein sequence ID" value="MDP8567785.1"/>
    <property type="molecule type" value="Genomic_DNA"/>
</dbReference>
<evidence type="ECO:0000313" key="2">
    <source>
        <dbReference type="Proteomes" id="UP001225906"/>
    </source>
</evidence>
<name>A0ABT9JTB9_9PROT</name>
<dbReference type="SUPFAM" id="SSF53756">
    <property type="entry name" value="UDP-Glycosyltransferase/glycogen phosphorylase"/>
    <property type="match status" value="1"/>
</dbReference>
<accession>A0ABT9JTB9</accession>
<reference evidence="2" key="1">
    <citation type="journal article" date="2019" name="Int. J. Syst. Evol. Microbiol.">
        <title>The Global Catalogue of Microorganisms (GCM) 10K type strain sequencing project: providing services to taxonomists for standard genome sequencing and annotation.</title>
        <authorList>
            <consortium name="The Broad Institute Genomics Platform"/>
            <consortium name="The Broad Institute Genome Sequencing Center for Infectious Disease"/>
            <person name="Wu L."/>
            <person name="Ma J."/>
        </authorList>
    </citation>
    <scope>NUCLEOTIDE SEQUENCE [LARGE SCALE GENOMIC DNA]</scope>
    <source>
        <strain evidence="2">VKM B-3159</strain>
    </source>
</reference>
<dbReference type="RefSeq" id="WP_306389496.1">
    <property type="nucleotide sequence ID" value="NZ_JAVCAP010000014.1"/>
</dbReference>
<comment type="caution">
    <text evidence="1">The sequence shown here is derived from an EMBL/GenBank/DDBJ whole genome shotgun (WGS) entry which is preliminary data.</text>
</comment>
<dbReference type="Pfam" id="PF13692">
    <property type="entry name" value="Glyco_trans_1_4"/>
    <property type="match status" value="1"/>
</dbReference>
<protein>
    <submittedName>
        <fullName evidence="1">Glycosyltransferase family 4 protein</fullName>
    </submittedName>
</protein>
<proteinExistence type="predicted"/>